<evidence type="ECO:0000259" key="3">
    <source>
        <dbReference type="PROSITE" id="PS01031"/>
    </source>
</evidence>
<dbReference type="InterPro" id="IPR008978">
    <property type="entry name" value="HSP20-like_chaperone"/>
</dbReference>
<dbReference type="EMBL" id="BDGJ01000195">
    <property type="protein sequence ID" value="GAW93967.1"/>
    <property type="molecule type" value="Genomic_DNA"/>
</dbReference>
<dbReference type="RefSeq" id="WP_088555001.1">
    <property type="nucleotide sequence ID" value="NZ_BDGJ01000195.1"/>
</dbReference>
<dbReference type="CDD" id="cd06464">
    <property type="entry name" value="ACD_sHsps-like"/>
    <property type="match status" value="1"/>
</dbReference>
<dbReference type="SUPFAM" id="SSF49764">
    <property type="entry name" value="HSP20-like chaperones"/>
    <property type="match status" value="1"/>
</dbReference>
<reference evidence="5" key="1">
    <citation type="journal article" date="2017" name="Appl. Environ. Microbiol.">
        <title>Genomic Analysis of Calderihabitans maritimus KKC1, a Thermophilic, Hydrogenogenic, Carboxydotrophic Bacterium Isolated from Marine Sediment.</title>
        <authorList>
            <person name="Omae K."/>
            <person name="Yoneda Y."/>
            <person name="Fukuyama Y."/>
            <person name="Yoshida T."/>
            <person name="Sako Y."/>
        </authorList>
    </citation>
    <scope>NUCLEOTIDE SEQUENCE [LARGE SCALE GENOMIC DNA]</scope>
    <source>
        <strain evidence="5">KKC1</strain>
    </source>
</reference>
<dbReference type="Gene3D" id="2.60.40.790">
    <property type="match status" value="1"/>
</dbReference>
<dbReference type="Proteomes" id="UP000197032">
    <property type="component" value="Unassembled WGS sequence"/>
</dbReference>
<dbReference type="Pfam" id="PF00011">
    <property type="entry name" value="HSP20"/>
    <property type="match status" value="1"/>
</dbReference>
<organism evidence="4 5">
    <name type="scientific">Calderihabitans maritimus</name>
    <dbReference type="NCBI Taxonomy" id="1246530"/>
    <lineage>
        <taxon>Bacteria</taxon>
        <taxon>Bacillati</taxon>
        <taxon>Bacillota</taxon>
        <taxon>Clostridia</taxon>
        <taxon>Neomoorellales</taxon>
        <taxon>Calderihabitantaceae</taxon>
        <taxon>Calderihabitans</taxon>
    </lineage>
</organism>
<dbReference type="PROSITE" id="PS01031">
    <property type="entry name" value="SHSP"/>
    <property type="match status" value="1"/>
</dbReference>
<dbReference type="AlphaFoldDB" id="A0A1Z5HX79"/>
<comment type="caution">
    <text evidence="4">The sequence shown here is derived from an EMBL/GenBank/DDBJ whole genome shotgun (WGS) entry which is preliminary data.</text>
</comment>
<evidence type="ECO:0000256" key="1">
    <source>
        <dbReference type="PROSITE-ProRule" id="PRU00285"/>
    </source>
</evidence>
<dbReference type="OrthoDB" id="1806521at2"/>
<evidence type="ECO:0000313" key="4">
    <source>
        <dbReference type="EMBL" id="GAW93967.1"/>
    </source>
</evidence>
<protein>
    <recommendedName>
        <fullName evidence="3">SHSP domain-containing protein</fullName>
    </recommendedName>
</protein>
<name>A0A1Z5HX79_9FIRM</name>
<proteinExistence type="inferred from homology"/>
<feature type="domain" description="SHSP" evidence="3">
    <location>
        <begin position="89"/>
        <end position="181"/>
    </location>
</feature>
<comment type="similarity">
    <text evidence="1 2">Belongs to the small heat shock protein (HSP20) family.</text>
</comment>
<evidence type="ECO:0000313" key="5">
    <source>
        <dbReference type="Proteomes" id="UP000197032"/>
    </source>
</evidence>
<evidence type="ECO:0000256" key="2">
    <source>
        <dbReference type="RuleBase" id="RU003616"/>
    </source>
</evidence>
<keyword evidence="5" id="KW-1185">Reference proteome</keyword>
<dbReference type="InterPro" id="IPR002068">
    <property type="entry name" value="A-crystallin/Hsp20_dom"/>
</dbReference>
<gene>
    <name evidence="4" type="ORF">KKC1_30870</name>
</gene>
<accession>A0A1Z5HX79</accession>
<sequence length="181" mass="19868">MHKKKEGSEDISINLGFGDLFKGLGNLIDLIKQMEAEGKSEISHTGEIGGLDKERGLRGLYGINIRLGQAGTAKVKPFGNISKDDKGLVIREIVEPSVDIFEENDAVLVIVEVPGVKEEDFHLKVDGDILVISAQGSYRHYRKEMLLPVPVDQNGITTAFKNGVVEIRLPKKTADSGEREE</sequence>